<name>A0ABU2XCF4_9ACTN</name>
<keyword evidence="3" id="KW-1185">Reference proteome</keyword>
<evidence type="ECO:0000313" key="2">
    <source>
        <dbReference type="EMBL" id="MDT0543592.1"/>
    </source>
</evidence>
<feature type="transmembrane region" description="Helical" evidence="1">
    <location>
        <begin position="35"/>
        <end position="53"/>
    </location>
</feature>
<dbReference type="Proteomes" id="UP001180754">
    <property type="component" value="Unassembled WGS sequence"/>
</dbReference>
<evidence type="ECO:0000256" key="1">
    <source>
        <dbReference type="SAM" id="Phobius"/>
    </source>
</evidence>
<dbReference type="RefSeq" id="WP_311724002.1">
    <property type="nucleotide sequence ID" value="NZ_JAVRFD010000005.1"/>
</dbReference>
<keyword evidence="1" id="KW-1133">Transmembrane helix</keyword>
<sequence>MTADGNLQADLDCRIARIECQQDVRDDWESLKDPLARYAYSVLCVWISNGVIFSKIERLTRIRLNVAGELSKDPDAAAELSGLTVAVALKSFLERMERGGGWRPGGGSSLKTYFVGQCLMCFPNEYRRWLREHRDGRLPTPVSAREEYFDVPDDSPGPERSAELHIESLRILGRAPIRTRAVLAFTAVGYSQREIAGRLSTTPKGVEKLLHRYRKRYR</sequence>
<reference evidence="2" key="1">
    <citation type="submission" date="2024-05" db="EMBL/GenBank/DDBJ databases">
        <title>30 novel species of actinomycetes from the DSMZ collection.</title>
        <authorList>
            <person name="Nouioui I."/>
        </authorList>
    </citation>
    <scope>NUCLEOTIDE SEQUENCE</scope>
    <source>
        <strain evidence="2">DSM 41529</strain>
    </source>
</reference>
<keyword evidence="1" id="KW-0812">Transmembrane</keyword>
<dbReference type="EMBL" id="JAVRFD010000005">
    <property type="protein sequence ID" value="MDT0543592.1"/>
    <property type="molecule type" value="Genomic_DNA"/>
</dbReference>
<organism evidence="2 3">
    <name type="scientific">Streptomyces lonegramiae</name>
    <dbReference type="NCBI Taxonomy" id="3075524"/>
    <lineage>
        <taxon>Bacteria</taxon>
        <taxon>Bacillati</taxon>
        <taxon>Actinomycetota</taxon>
        <taxon>Actinomycetes</taxon>
        <taxon>Kitasatosporales</taxon>
        <taxon>Streptomycetaceae</taxon>
        <taxon>Streptomyces</taxon>
    </lineage>
</organism>
<proteinExistence type="predicted"/>
<keyword evidence="1" id="KW-0472">Membrane</keyword>
<accession>A0ABU2XCF4</accession>
<gene>
    <name evidence="2" type="ORF">RND15_12815</name>
</gene>
<protein>
    <recommendedName>
        <fullName evidence="4">Sigma-70 family RNA polymerase sigma factor</fullName>
    </recommendedName>
</protein>
<evidence type="ECO:0008006" key="4">
    <source>
        <dbReference type="Google" id="ProtNLM"/>
    </source>
</evidence>
<comment type="caution">
    <text evidence="2">The sequence shown here is derived from an EMBL/GenBank/DDBJ whole genome shotgun (WGS) entry which is preliminary data.</text>
</comment>
<evidence type="ECO:0000313" key="3">
    <source>
        <dbReference type="Proteomes" id="UP001180754"/>
    </source>
</evidence>